<dbReference type="PANTHER" id="PTHR14134:SF2">
    <property type="entry name" value="E3 UBIQUITIN-PROTEIN LIGASE RAD18"/>
    <property type="match status" value="1"/>
</dbReference>
<evidence type="ECO:0000256" key="8">
    <source>
        <dbReference type="ARBA" id="ARBA00022786"/>
    </source>
</evidence>
<dbReference type="EC" id="2.3.2.27" evidence="14"/>
<evidence type="ECO:0000256" key="10">
    <source>
        <dbReference type="ARBA" id="ARBA00023125"/>
    </source>
</evidence>
<dbReference type="EMBL" id="CAWUON010000179">
    <property type="protein sequence ID" value="CAK7275098.1"/>
    <property type="molecule type" value="Genomic_DNA"/>
</dbReference>
<dbReference type="InterPro" id="IPR004580">
    <property type="entry name" value="Rad18_fungi"/>
</dbReference>
<proteinExistence type="inferred from homology"/>
<feature type="compositionally biased region" description="Low complexity" evidence="15">
    <location>
        <begin position="372"/>
        <end position="383"/>
    </location>
</feature>
<keyword evidence="10 14" id="KW-0238">DNA-binding</keyword>
<reference evidence="18 19" key="1">
    <citation type="submission" date="2024-01" db="EMBL/GenBank/DDBJ databases">
        <authorList>
            <person name="Allen C."/>
            <person name="Tagirdzhanova G."/>
        </authorList>
    </citation>
    <scope>NUCLEOTIDE SEQUENCE [LARGE SCALE GENOMIC DNA]</scope>
    <source>
        <strain evidence="18 19">CBS 119000</strain>
    </source>
</reference>
<evidence type="ECO:0000256" key="13">
    <source>
        <dbReference type="PROSITE-ProRule" id="PRU01256"/>
    </source>
</evidence>
<comment type="subcellular location">
    <subcellularLocation>
        <location evidence="2 14">Nucleus</location>
    </subcellularLocation>
</comment>
<dbReference type="InterPro" id="IPR039577">
    <property type="entry name" value="Rad18"/>
</dbReference>
<dbReference type="SMART" id="SM00734">
    <property type="entry name" value="ZnF_Rad18"/>
    <property type="match status" value="1"/>
</dbReference>
<keyword evidence="4 14" id="KW-0808">Transferase</keyword>
<evidence type="ECO:0000256" key="15">
    <source>
        <dbReference type="SAM" id="MobiDB-lite"/>
    </source>
</evidence>
<dbReference type="Gene3D" id="3.30.160.60">
    <property type="entry name" value="Classic Zinc Finger"/>
    <property type="match status" value="1"/>
</dbReference>
<evidence type="ECO:0000256" key="9">
    <source>
        <dbReference type="ARBA" id="ARBA00022833"/>
    </source>
</evidence>
<feature type="compositionally biased region" description="Basic and acidic residues" evidence="15">
    <location>
        <begin position="385"/>
        <end position="396"/>
    </location>
</feature>
<feature type="region of interest" description="Disordered" evidence="15">
    <location>
        <begin position="177"/>
        <end position="219"/>
    </location>
</feature>
<feature type="domain" description="SAP" evidence="16">
    <location>
        <begin position="226"/>
        <end position="260"/>
    </location>
</feature>
<keyword evidence="9 14" id="KW-0862">Zinc</keyword>
<dbReference type="InterPro" id="IPR006642">
    <property type="entry name" value="Rad18_UBZ4"/>
</dbReference>
<evidence type="ECO:0000256" key="6">
    <source>
        <dbReference type="ARBA" id="ARBA00022763"/>
    </source>
</evidence>
<sequence length="459" mass="49092">MEVHEDVTDSTDWLGTTLACLMPVEQAFRMTDQESKLRGSWALREAIDAFCGARATILDVARSLVPQADPTEEGRTGLAATKRKASEATLQSPASGSQQSHEEPQAKRTRSSARLSKTKPAEAVVSIDQDDMTEELPASANSSDGGDSDYEPDDGLVACPICQRRMKLALINSHLDSACSSSPKKSHSTSQASSKTGSSAALFASNPSLPAPTTAPPPERLPSISYSLLNDSALRKKMAALGLATFGSRQLLEQRHKEWTTIWNANCDSARPKRRLDLLHDLDIWERTVGASTGGGIGGNISSGIIGGRGSSLTSRAIVAAKQQAAQIKDKDFDAAAWSAKHSSSFQDLIANARTSRSQQPPKDSKDASNIETANQTAAEAQQLSEHRIEEQRPTDEPQVPKSPSQVTAQSTNGSSNLCGLGDAYEKNRALTEDDLLGKSTKVSESDSLVQGRSEFELT</sequence>
<comment type="pathway">
    <text evidence="3 14">Protein modification; protein ubiquitination.</text>
</comment>
<keyword evidence="11 13" id="KW-0234">DNA repair</keyword>
<feature type="domain" description="UBZ4-type" evidence="17">
    <location>
        <begin position="156"/>
        <end position="184"/>
    </location>
</feature>
<dbReference type="PANTHER" id="PTHR14134">
    <property type="entry name" value="E3 UBIQUITIN-PROTEIN LIGASE RAD18"/>
    <property type="match status" value="1"/>
</dbReference>
<evidence type="ECO:0000256" key="4">
    <source>
        <dbReference type="ARBA" id="ARBA00022679"/>
    </source>
</evidence>
<keyword evidence="12 14" id="KW-0539">Nucleus</keyword>
<feature type="compositionally biased region" description="Polar residues" evidence="15">
    <location>
        <begin position="88"/>
        <end position="99"/>
    </location>
</feature>
<comment type="similarity">
    <text evidence="14">Belongs to the RAD18 family.</text>
</comment>
<keyword evidence="19" id="KW-1185">Reference proteome</keyword>
<feature type="compositionally biased region" description="Low complexity" evidence="15">
    <location>
        <begin position="177"/>
        <end position="208"/>
    </location>
</feature>
<keyword evidence="7 13" id="KW-0863">Zinc-finger</keyword>
<keyword evidence="6 13" id="KW-0227">DNA damage</keyword>
<feature type="region of interest" description="Disordered" evidence="15">
    <location>
        <begin position="68"/>
        <end position="152"/>
    </location>
</feature>
<evidence type="ECO:0000256" key="5">
    <source>
        <dbReference type="ARBA" id="ARBA00022723"/>
    </source>
</evidence>
<evidence type="ECO:0000259" key="16">
    <source>
        <dbReference type="PROSITE" id="PS50800"/>
    </source>
</evidence>
<dbReference type="PROSITE" id="PS50800">
    <property type="entry name" value="SAP"/>
    <property type="match status" value="1"/>
</dbReference>
<dbReference type="PROSITE" id="PS51908">
    <property type="entry name" value="ZF_UBZ4"/>
    <property type="match status" value="1"/>
</dbReference>
<dbReference type="NCBIfam" id="TIGR00599">
    <property type="entry name" value="rad18"/>
    <property type="match status" value="1"/>
</dbReference>
<keyword evidence="18" id="KW-0012">Acyltransferase</keyword>
<organism evidence="18 19">
    <name type="scientific">Sporothrix epigloea</name>
    <dbReference type="NCBI Taxonomy" id="1892477"/>
    <lineage>
        <taxon>Eukaryota</taxon>
        <taxon>Fungi</taxon>
        <taxon>Dikarya</taxon>
        <taxon>Ascomycota</taxon>
        <taxon>Pezizomycotina</taxon>
        <taxon>Sordariomycetes</taxon>
        <taxon>Sordariomycetidae</taxon>
        <taxon>Ophiostomatales</taxon>
        <taxon>Ophiostomataceae</taxon>
        <taxon>Sporothrix</taxon>
    </lineage>
</organism>
<feature type="compositionally biased region" description="Polar residues" evidence="15">
    <location>
        <begin position="402"/>
        <end position="418"/>
    </location>
</feature>
<evidence type="ECO:0000256" key="12">
    <source>
        <dbReference type="ARBA" id="ARBA00023242"/>
    </source>
</evidence>
<comment type="subunit">
    <text evidence="14">Interacts with E2 UBC2, forming a complex with ubiquitin ligase activity.</text>
</comment>
<comment type="function">
    <text evidence="14">E3 RING-finger protein, member of the UBC2/RAD6 epistasis group. Associates to the E2 ubiquitin conjugating enzyme UBC2/RAD6 to form the UBC2-RAD18 ubiquitin ligase complex involved in postreplicative repair (PRR) of damaged DNA.</text>
</comment>
<evidence type="ECO:0000256" key="7">
    <source>
        <dbReference type="ARBA" id="ARBA00022771"/>
    </source>
</evidence>
<evidence type="ECO:0000256" key="1">
    <source>
        <dbReference type="ARBA" id="ARBA00000900"/>
    </source>
</evidence>
<evidence type="ECO:0000256" key="14">
    <source>
        <dbReference type="RuleBase" id="RU368093"/>
    </source>
</evidence>
<evidence type="ECO:0000256" key="11">
    <source>
        <dbReference type="ARBA" id="ARBA00023204"/>
    </source>
</evidence>
<dbReference type="Proteomes" id="UP001642502">
    <property type="component" value="Unassembled WGS sequence"/>
</dbReference>
<dbReference type="SMART" id="SM00513">
    <property type="entry name" value="SAP"/>
    <property type="match status" value="1"/>
</dbReference>
<gene>
    <name evidence="18" type="primary">RAD18</name>
    <name evidence="18" type="ORF">SEPCBS119000_006506</name>
</gene>
<evidence type="ECO:0000256" key="2">
    <source>
        <dbReference type="ARBA" id="ARBA00004123"/>
    </source>
</evidence>
<comment type="catalytic activity">
    <reaction evidence="1 14">
        <text>S-ubiquitinyl-[E2 ubiquitin-conjugating enzyme]-L-cysteine + [acceptor protein]-L-lysine = [E2 ubiquitin-conjugating enzyme]-L-cysteine + N(6)-ubiquitinyl-[acceptor protein]-L-lysine.</text>
        <dbReference type="EC" id="2.3.2.27"/>
    </reaction>
</comment>
<feature type="region of interest" description="Disordered" evidence="15">
    <location>
        <begin position="354"/>
        <end position="422"/>
    </location>
</feature>
<evidence type="ECO:0000313" key="18">
    <source>
        <dbReference type="EMBL" id="CAK7275098.1"/>
    </source>
</evidence>
<dbReference type="GO" id="GO:0061630">
    <property type="term" value="F:ubiquitin protein ligase activity"/>
    <property type="evidence" value="ECO:0007669"/>
    <property type="project" value="UniProtKB-EC"/>
</dbReference>
<name>A0ABP0E5B1_9PEZI</name>
<protein>
    <recommendedName>
        <fullName evidence="14">Postreplication repair E3 ubiquitin-protein ligase RAD18</fullName>
        <ecNumber evidence="14">2.3.2.27</ecNumber>
    </recommendedName>
    <alternativeName>
        <fullName evidence="14">RING-type E3 ubiquitin transferase RAD18</fullName>
    </alternativeName>
</protein>
<keyword evidence="5 14" id="KW-0479">Metal-binding</keyword>
<evidence type="ECO:0000259" key="17">
    <source>
        <dbReference type="PROSITE" id="PS51908"/>
    </source>
</evidence>
<evidence type="ECO:0000313" key="19">
    <source>
        <dbReference type="Proteomes" id="UP001642502"/>
    </source>
</evidence>
<feature type="compositionally biased region" description="Pro residues" evidence="15">
    <location>
        <begin position="209"/>
        <end position="219"/>
    </location>
</feature>
<evidence type="ECO:0000256" key="3">
    <source>
        <dbReference type="ARBA" id="ARBA00004906"/>
    </source>
</evidence>
<comment type="caution">
    <text evidence="18">The sequence shown here is derived from an EMBL/GenBank/DDBJ whole genome shotgun (WGS) entry which is preliminary data.</text>
</comment>
<accession>A0ABP0E5B1</accession>
<keyword evidence="8 14" id="KW-0833">Ubl conjugation pathway</keyword>
<dbReference type="InterPro" id="IPR003034">
    <property type="entry name" value="SAP_dom"/>
</dbReference>